<name>A0A4R4ZNP0_9ACTN</name>
<dbReference type="PANTHER" id="PTHR36222:SF1">
    <property type="entry name" value="SERINE PROTEASE INHIBITOR RV3364C"/>
    <property type="match status" value="1"/>
</dbReference>
<dbReference type="OrthoDB" id="5187023at2"/>
<dbReference type="SUPFAM" id="SSF103196">
    <property type="entry name" value="Roadblock/LC7 domain"/>
    <property type="match status" value="1"/>
</dbReference>
<evidence type="ECO:0000259" key="2">
    <source>
        <dbReference type="SMART" id="SM00960"/>
    </source>
</evidence>
<keyword evidence="4" id="KW-1185">Reference proteome</keyword>
<dbReference type="Proteomes" id="UP000295578">
    <property type="component" value="Unassembled WGS sequence"/>
</dbReference>
<gene>
    <name evidence="3" type="ORF">E1293_45855</name>
</gene>
<accession>A0A4R4ZNP0</accession>
<feature type="region of interest" description="Disordered" evidence="1">
    <location>
        <begin position="113"/>
        <end position="141"/>
    </location>
</feature>
<evidence type="ECO:0000313" key="4">
    <source>
        <dbReference type="Proteomes" id="UP000295578"/>
    </source>
</evidence>
<evidence type="ECO:0000313" key="3">
    <source>
        <dbReference type="EMBL" id="TDD60245.1"/>
    </source>
</evidence>
<dbReference type="EMBL" id="SMKY01000526">
    <property type="protein sequence ID" value="TDD60245.1"/>
    <property type="molecule type" value="Genomic_DNA"/>
</dbReference>
<dbReference type="SMART" id="SM00960">
    <property type="entry name" value="Robl_LC7"/>
    <property type="match status" value="1"/>
</dbReference>
<dbReference type="InterPro" id="IPR053141">
    <property type="entry name" value="Mycobact_SerProt_Inhib_Rv3364c"/>
</dbReference>
<protein>
    <submittedName>
        <fullName evidence="3">Roadblock/LC7 domain-containing protein</fullName>
    </submittedName>
</protein>
<organism evidence="3 4">
    <name type="scientific">Actinomadura darangshiensis</name>
    <dbReference type="NCBI Taxonomy" id="705336"/>
    <lineage>
        <taxon>Bacteria</taxon>
        <taxon>Bacillati</taxon>
        <taxon>Actinomycetota</taxon>
        <taxon>Actinomycetes</taxon>
        <taxon>Streptosporangiales</taxon>
        <taxon>Thermomonosporaceae</taxon>
        <taxon>Actinomadura</taxon>
    </lineage>
</organism>
<evidence type="ECO:0000256" key="1">
    <source>
        <dbReference type="SAM" id="MobiDB-lite"/>
    </source>
</evidence>
<feature type="domain" description="Roadblock/LAMTOR2" evidence="2">
    <location>
        <begin position="1"/>
        <end position="89"/>
    </location>
</feature>
<dbReference type="PANTHER" id="PTHR36222">
    <property type="entry name" value="SERINE PROTEASE INHIBITOR RV3364C"/>
    <property type="match status" value="1"/>
</dbReference>
<dbReference type="RefSeq" id="WP_132206268.1">
    <property type="nucleotide sequence ID" value="NZ_SMKY01000526.1"/>
</dbReference>
<reference evidence="3 4" key="1">
    <citation type="submission" date="2019-03" db="EMBL/GenBank/DDBJ databases">
        <title>Draft genome sequences of novel Actinobacteria.</title>
        <authorList>
            <person name="Sahin N."/>
            <person name="Ay H."/>
            <person name="Saygin H."/>
        </authorList>
    </citation>
    <scope>NUCLEOTIDE SEQUENCE [LARGE SCALE GENOMIC DNA]</scope>
    <source>
        <strain evidence="3 4">DSM 45941</strain>
    </source>
</reference>
<dbReference type="Pfam" id="PF03259">
    <property type="entry name" value="Robl_LC7"/>
    <property type="match status" value="1"/>
</dbReference>
<sequence>MLVEVLKVPGVIHALVATADGLVKQRSDGLADDAAERLAAACAGLNSVAQSVAKEHVGDGVMRRVVLELTGAALFVRGAGDGSHLAVLTDTTVDPGLIAQQMGAQVLKIGESNLSTPARNPGPAATEVAAHSAGPAGRTSP</sequence>
<comment type="caution">
    <text evidence="3">The sequence shown here is derived from an EMBL/GenBank/DDBJ whole genome shotgun (WGS) entry which is preliminary data.</text>
</comment>
<dbReference type="InterPro" id="IPR004942">
    <property type="entry name" value="Roadblock/LAMTOR2_dom"/>
</dbReference>
<proteinExistence type="predicted"/>
<dbReference type="Gene3D" id="3.30.450.30">
    <property type="entry name" value="Dynein light chain 2a, cytoplasmic"/>
    <property type="match status" value="1"/>
</dbReference>
<dbReference type="AlphaFoldDB" id="A0A4R4ZNP0"/>